<organism evidence="1 2">
    <name type="scientific">Chitinophaga parva</name>
    <dbReference type="NCBI Taxonomy" id="2169414"/>
    <lineage>
        <taxon>Bacteria</taxon>
        <taxon>Pseudomonadati</taxon>
        <taxon>Bacteroidota</taxon>
        <taxon>Chitinophagia</taxon>
        <taxon>Chitinophagales</taxon>
        <taxon>Chitinophagaceae</taxon>
        <taxon>Chitinophaga</taxon>
    </lineage>
</organism>
<protein>
    <submittedName>
        <fullName evidence="1">Uncharacterized protein</fullName>
    </submittedName>
</protein>
<proteinExistence type="predicted"/>
<reference evidence="1 2" key="1">
    <citation type="submission" date="2018-04" db="EMBL/GenBank/DDBJ databases">
        <title>Chitinophaga fuyangensis sp. nov., isolated from soil in a chemical factory.</title>
        <authorList>
            <person name="Chen K."/>
        </authorList>
    </citation>
    <scope>NUCLEOTIDE SEQUENCE [LARGE SCALE GENOMIC DNA]</scope>
    <source>
        <strain evidence="1 2">LY-1</strain>
    </source>
</reference>
<gene>
    <name evidence="1" type="ORF">DCC81_12020</name>
</gene>
<comment type="caution">
    <text evidence="1">The sequence shown here is derived from an EMBL/GenBank/DDBJ whole genome shotgun (WGS) entry which is preliminary data.</text>
</comment>
<keyword evidence="2" id="KW-1185">Reference proteome</keyword>
<evidence type="ECO:0000313" key="1">
    <source>
        <dbReference type="EMBL" id="PUZ25033.1"/>
    </source>
</evidence>
<name>A0A2T7BFN3_9BACT</name>
<sequence>MKNEKIEQLQAENQRLKSELENVERIYLDDYNKICQHRDEILMKLEDLEPEAAAYKNTLNQLLSKLLFPPPGVIWTGTGEESLEDVIEKVTADNRIKVATYSPKQKAGVVYLRPKE</sequence>
<dbReference type="RefSeq" id="WP_108686870.1">
    <property type="nucleotide sequence ID" value="NZ_QCYK01000002.1"/>
</dbReference>
<dbReference type="AlphaFoldDB" id="A0A2T7BFN3"/>
<dbReference type="Proteomes" id="UP000244450">
    <property type="component" value="Unassembled WGS sequence"/>
</dbReference>
<dbReference type="EMBL" id="QCYK01000002">
    <property type="protein sequence ID" value="PUZ25033.1"/>
    <property type="molecule type" value="Genomic_DNA"/>
</dbReference>
<evidence type="ECO:0000313" key="2">
    <source>
        <dbReference type="Proteomes" id="UP000244450"/>
    </source>
</evidence>
<accession>A0A2T7BFN3</accession>